<reference evidence="2 3" key="1">
    <citation type="submission" date="2019-02" db="EMBL/GenBank/DDBJ databases">
        <title>Deep-cultivation of Planctomycetes and their phenomic and genomic characterization uncovers novel biology.</title>
        <authorList>
            <person name="Wiegand S."/>
            <person name="Jogler M."/>
            <person name="Boedeker C."/>
            <person name="Pinto D."/>
            <person name="Vollmers J."/>
            <person name="Rivas-Marin E."/>
            <person name="Kohn T."/>
            <person name="Peeters S.H."/>
            <person name="Heuer A."/>
            <person name="Rast P."/>
            <person name="Oberbeckmann S."/>
            <person name="Bunk B."/>
            <person name="Jeske O."/>
            <person name="Meyerdierks A."/>
            <person name="Storesund J.E."/>
            <person name="Kallscheuer N."/>
            <person name="Luecker S."/>
            <person name="Lage O.M."/>
            <person name="Pohl T."/>
            <person name="Merkel B.J."/>
            <person name="Hornburger P."/>
            <person name="Mueller R.-W."/>
            <person name="Bruemmer F."/>
            <person name="Labrenz M."/>
            <person name="Spormann A.M."/>
            <person name="Op den Camp H."/>
            <person name="Overmann J."/>
            <person name="Amann R."/>
            <person name="Jetten M.S.M."/>
            <person name="Mascher T."/>
            <person name="Medema M.H."/>
            <person name="Devos D.P."/>
            <person name="Kaster A.-K."/>
            <person name="Ovreas L."/>
            <person name="Rohde M."/>
            <person name="Galperin M.Y."/>
            <person name="Jogler C."/>
        </authorList>
    </citation>
    <scope>NUCLEOTIDE SEQUENCE [LARGE SCALE GENOMIC DNA]</scope>
    <source>
        <strain evidence="2 3">K22_7</strain>
    </source>
</reference>
<feature type="region of interest" description="Disordered" evidence="1">
    <location>
        <begin position="1217"/>
        <end position="1252"/>
    </location>
</feature>
<dbReference type="PANTHER" id="PTHR34720:SF9">
    <property type="entry name" value="BLR4714 PROTEIN"/>
    <property type="match status" value="1"/>
</dbReference>
<feature type="compositionally biased region" description="Polar residues" evidence="1">
    <location>
        <begin position="27"/>
        <end position="37"/>
    </location>
</feature>
<dbReference type="NCBIfam" id="NF041518">
    <property type="entry name" value="choice_anch_Q"/>
    <property type="match status" value="1"/>
</dbReference>
<dbReference type="SUPFAM" id="SSF51126">
    <property type="entry name" value="Pectin lyase-like"/>
    <property type="match status" value="6"/>
</dbReference>
<dbReference type="RefSeq" id="WP_218934110.1">
    <property type="nucleotide sequence ID" value="NZ_CP036525.1"/>
</dbReference>
<dbReference type="InterPro" id="IPR006626">
    <property type="entry name" value="PbH1"/>
</dbReference>
<feature type="compositionally biased region" description="Acidic residues" evidence="1">
    <location>
        <begin position="2515"/>
        <end position="2524"/>
    </location>
</feature>
<feature type="region of interest" description="Disordered" evidence="1">
    <location>
        <begin position="20"/>
        <end position="49"/>
    </location>
</feature>
<evidence type="ECO:0000313" key="2">
    <source>
        <dbReference type="EMBL" id="QDT04721.1"/>
    </source>
</evidence>
<feature type="region of interest" description="Disordered" evidence="1">
    <location>
        <begin position="2512"/>
        <end position="2531"/>
    </location>
</feature>
<dbReference type="InterPro" id="IPR059226">
    <property type="entry name" value="Choice_anch_Q_dom"/>
</dbReference>
<dbReference type="InterPro" id="IPR011050">
    <property type="entry name" value="Pectin_lyase_fold/virulence"/>
</dbReference>
<feature type="compositionally biased region" description="Low complexity" evidence="1">
    <location>
        <begin position="1221"/>
        <end position="1248"/>
    </location>
</feature>
<feature type="region of interest" description="Disordered" evidence="1">
    <location>
        <begin position="1904"/>
        <end position="1924"/>
    </location>
</feature>
<dbReference type="KEGG" id="rlc:K227x_31150"/>
<dbReference type="InterPro" id="IPR012334">
    <property type="entry name" value="Pectin_lyas_fold"/>
</dbReference>
<evidence type="ECO:0000313" key="3">
    <source>
        <dbReference type="Proteomes" id="UP000318538"/>
    </source>
</evidence>
<name>A0A517NC92_9BACT</name>
<dbReference type="Proteomes" id="UP000318538">
    <property type="component" value="Chromosome"/>
</dbReference>
<organism evidence="2 3">
    <name type="scientific">Rubripirellula lacrimiformis</name>
    <dbReference type="NCBI Taxonomy" id="1930273"/>
    <lineage>
        <taxon>Bacteria</taxon>
        <taxon>Pseudomonadati</taxon>
        <taxon>Planctomycetota</taxon>
        <taxon>Planctomycetia</taxon>
        <taxon>Pirellulales</taxon>
        <taxon>Pirellulaceae</taxon>
        <taxon>Rubripirellula</taxon>
    </lineage>
</organism>
<dbReference type="EMBL" id="CP036525">
    <property type="protein sequence ID" value="QDT04721.1"/>
    <property type="molecule type" value="Genomic_DNA"/>
</dbReference>
<feature type="region of interest" description="Disordered" evidence="1">
    <location>
        <begin position="1511"/>
        <end position="1547"/>
    </location>
</feature>
<dbReference type="GO" id="GO:0004553">
    <property type="term" value="F:hydrolase activity, hydrolyzing O-glycosyl compounds"/>
    <property type="evidence" value="ECO:0007669"/>
    <property type="project" value="InterPro"/>
</dbReference>
<dbReference type="SUPFAM" id="SSF51120">
    <property type="entry name" value="beta-Roll"/>
    <property type="match status" value="1"/>
</dbReference>
<protein>
    <submittedName>
        <fullName evidence="2">Putative outer membrane protein PmpB</fullName>
    </submittedName>
</protein>
<proteinExistence type="predicted"/>
<sequence length="2531" mass="248236">MNKRPSRIARLFANSVVTRESSSTSECTGATSSNPPHGRSKSSMRQRTRRRLHAEGLEARRLLAAYVVDTVDDSTAVDGLVSLREAIEAANTNSAVGDAIAGEGAATDTITFAAGLSAMTITLGSELSIVDSLDISLGAGENITVDGGGNGRVFSVGTGSTSVSISGITLSGGVADNGGAILVAAGESLVLDGVTLTSNEANGDAATEGGGALFNDGGSVTITNSTISGNVASGAAGSGGGLMNFGGTLMVSNTTIDSNVANRAGGGIESTTDSTNTLTDVTLSNNNAGVSPAVARPGNGGGMHLSGNAGVTITGGLITNNTAAQEGGGLWNSTATMTIDGTTISGNTASGDAADDGGGAVFNNGGSVDISNATMQDNAADGVAGSGGAILNLGGTLVVTASEISQNEANRAGGGIEATAGTINTLTNVTLDDNVAGIVASPGNGGGLHITGAGDATVTGGTVSGNLAANEGGGLWNGSGTMMVSGGTQLSNNTAGNDDADNGGGAIFNSGGIVNVSGATISGNMAVGTRGSGGGILNVDGGSLTVSTTTISGNSADGILTGDGGGGILSIDGTVTISDSDILENTADGIAGSGGGILSRGGQLTITDTVIAGNLANRAGGGIELGSVLATLTDVTLGGTNPADGNSVAFGVPSPGNGGGLHVSADSAVTIVRGSVQNNTAIEGGGLWNSSTGQMTITGTTITQNIATRGGGIHNDAGSSTADQLYSLNFTPLNTSGVSGTGNVTVSSPTATTRTIRVVIHATGLEDLSGIPGAIHVAHIHGQFAGNADRPILEQGDGVFFDGTGGTGNAAPPTASVAPSLGEDDGRTVADGFLDFLEGRPKYGPVLLNLTSTQMRDAAPNGSNPPAGVPPLTHFLSLAGSSDIDPAALFPNGTDFTLDTTYTFDLTDPDEARQFANLSPLSLREIVLHGQSIDKAVSDAIDAATMGTAPGGVDLGNGMAFRVTAPVAVAEVQAVGGRLTITDATISGNEALENGGGILNEAGDVHLVDTDLMGNSSGADEPGEGGGAIFSGGTMSIAGGTIDQNTAIVGLGNGGGILNTGTLRVTGTAITANSAARAGGGIENSGTLELFSTTLGNNVTGINGGGLHVSDNGVVTIADGAVTGNTAGREGGGLWNNSSLMTVDGTTLSGNTASGDAADDGGGAIFNNGGTLMVRTVTIINNTADGASGSGGGIMNLGGTLLVDSSSITNNVANRAGGGIESTSGSSTSLTDVTLSANTAGPSGSAAPGSGGGLHVTGAGSVSITGTTVAGNVAASEGGGLWNGSARMTLSDVIISGNTASGDAFDQGGGGVFNSSGTVRIDDQTRIEGNVADGAAGSGGGILNDAGGTLIVADSIIRQNIANRAGGGIETGTNSTVVMTDVTLDQNQAGTAPATAAPGNGGGLHVSGSGDVTIIGGIVSDNQAASEGGGLWNGSGRMIVDGTTVSQNTASGNAADQGGGGLFNEAGELIVRGNSMIIQNVANGTSGSGGGILNNVGASLVIQNSEVSSNAASRAGGGIEDNAGSSTTITNSRLTNNTAASSPGNGGALHVTGAGNVSIVSTTVAGNTASNEGGGLWNSAVGIMSVSRSTLSGNEAIDGGGIFGDGAGGSLSVVNTTISDNTAMGKGGGMSVEGGALTLIGVTVAQNAAAVGGGINYETTSAIISNSILATNTATTNPNGAGALASGGNNLFGDPTGLIITGSTDPVDVDPLLGPLSDNGGPTLTHALLAGSPALDAGAMFGLTQDQRGVARPQGPAIDIGAFESSLAAPLNDGDIDANDSAPGSAGDSAADSFNVTFDAVSNVYVVTVNGNEVQRVAPGTVSVIRITGSSDNDTVTINDGSAASPGTPPQNFEILGFGGDDTVTINSLNSGNSVSIDGGDGNDTVNVGDAFADTAVAGTVMVSGGSQSGPNRRIRTGGLVSPNNPYDATSQYVESTPASSATGDTLNVHVRSASTSQKVSVDMVDQTITRSFIRLVSFEGFETIGLATGEGDDSIEVRTSAAGGNVLTVDGRGGDDVVSVLGTTGNDALLVQSIMTDATARTSTEVGNVEFLFIDGQAGNDVIINDAGGGSVGTSPISVLSGGAGDDILIGGNRTDAIFGGDGTDAILGGAGDDFLFTDHDPDGQRYSSSGELILTGSGSDRGVGIDGDVVVGQLTTETTDGGISISIFPQSDFPTASLADVDALIAESFSTLAGLGFDFPLIDGPATDLGEVDFQLLEGLSLSNRTTVQFALTARQAGTLTVETVVGSDTDGPIRFVLLDDQGRFLAVATPQAGNERLDIDVTAGQAVRIAIYGGNTDFDLRINNLVSGTMLPIVAGTAGDDVFELMTIGNTANFSVNGTTYSRQLPAGEQIEFLSSGGEDQLRLSASDGMARVLKQGNSVAAFGDQIAALVRGIPIVEVLVGDLRPLLQNPLDRFDVTGDGQVTALDALRIINYLDRSGIGPISDVIERIDQSILGFINGTSDIDVNGDNAITALDALQVINRLGVVGGPGSEQVEFVIDPGQTAIDTLFGSDDDEDDANADGENRLF</sequence>
<dbReference type="PANTHER" id="PTHR34720">
    <property type="entry name" value="MICROCYSTIN DEPENDENT PROTEIN"/>
    <property type="match status" value="1"/>
</dbReference>
<feature type="compositionally biased region" description="Basic residues" evidence="1">
    <location>
        <begin position="38"/>
        <end position="49"/>
    </location>
</feature>
<dbReference type="Gene3D" id="2.160.20.10">
    <property type="entry name" value="Single-stranded right-handed beta-helix, Pectin lyase-like"/>
    <property type="match status" value="3"/>
</dbReference>
<accession>A0A517NC92</accession>
<gene>
    <name evidence="2" type="primary">pmpB_1</name>
    <name evidence="2" type="ORF">K227x_31150</name>
</gene>
<dbReference type="Pfam" id="PF00404">
    <property type="entry name" value="Dockerin_1"/>
    <property type="match status" value="1"/>
</dbReference>
<dbReference type="PROSITE" id="PS00330">
    <property type="entry name" value="HEMOLYSIN_CALCIUM"/>
    <property type="match status" value="1"/>
</dbReference>
<keyword evidence="3" id="KW-1185">Reference proteome</keyword>
<dbReference type="GO" id="GO:0000272">
    <property type="term" value="P:polysaccharide catabolic process"/>
    <property type="evidence" value="ECO:0007669"/>
    <property type="project" value="InterPro"/>
</dbReference>
<dbReference type="PRINTS" id="PR00313">
    <property type="entry name" value="CABNDNGRPT"/>
</dbReference>
<feature type="compositionally biased region" description="Polar residues" evidence="1">
    <location>
        <begin position="1523"/>
        <end position="1543"/>
    </location>
</feature>
<dbReference type="InterPro" id="IPR011049">
    <property type="entry name" value="Serralysin-like_metalloprot_C"/>
</dbReference>
<evidence type="ECO:0000256" key="1">
    <source>
        <dbReference type="SAM" id="MobiDB-lite"/>
    </source>
</evidence>
<dbReference type="InterPro" id="IPR018511">
    <property type="entry name" value="Hemolysin-typ_Ca-bd_CS"/>
</dbReference>
<dbReference type="InterPro" id="IPR002105">
    <property type="entry name" value="Dockerin_1_rpt"/>
</dbReference>
<dbReference type="SMART" id="SM00710">
    <property type="entry name" value="PbH1"/>
    <property type="match status" value="27"/>
</dbReference>